<protein>
    <recommendedName>
        <fullName evidence="3">GLPGLI family protein</fullName>
    </recommendedName>
</protein>
<dbReference type="eggNOG" id="ENOG5032QVM">
    <property type="taxonomic scope" value="Bacteria"/>
</dbReference>
<name>F0RBE5_CELLC</name>
<dbReference type="InterPro" id="IPR005901">
    <property type="entry name" value="GLPGLI"/>
</dbReference>
<gene>
    <name evidence="1" type="ordered locus">Celly_1743</name>
</gene>
<sequence length="251" mass="29026">MMYSSKMKKITKLVLILILLSNLTYSQELSGIIKYNGSLNKTYIDSILKTIYNNKNIPHTHKEFAKNEYGSAVDVDYYLHFKNNQSYFYYNDALELETGHNPTSSLIGKMPFYRNIKANNIIEINQYVGTINRKPLQWKITNKTKKIGKYVCNQALATETLFSRQGHYYTEKVEAWFTTEIPVSIGPKLYTGLPGLVLKVKTDKFTMMATEINLNPKKEISITVPNLDKIITQEQANKKWEELAEASKQRR</sequence>
<evidence type="ECO:0008006" key="3">
    <source>
        <dbReference type="Google" id="ProtNLM"/>
    </source>
</evidence>
<dbReference type="OrthoDB" id="1068986at2"/>
<dbReference type="STRING" id="867900.Celly_1743"/>
<proteinExistence type="predicted"/>
<dbReference type="Proteomes" id="UP000007487">
    <property type="component" value="Chromosome"/>
</dbReference>
<evidence type="ECO:0000313" key="2">
    <source>
        <dbReference type="Proteomes" id="UP000007487"/>
    </source>
</evidence>
<dbReference type="AlphaFoldDB" id="F0RBE5"/>
<dbReference type="NCBIfam" id="TIGR01200">
    <property type="entry name" value="GLPGLI"/>
    <property type="match status" value="1"/>
</dbReference>
<accession>F0RBE5</accession>
<evidence type="ECO:0000313" key="1">
    <source>
        <dbReference type="EMBL" id="ADY29567.1"/>
    </source>
</evidence>
<dbReference type="HOGENOM" id="CLU_085659_0_1_10"/>
<keyword evidence="2" id="KW-1185">Reference proteome</keyword>
<dbReference type="EMBL" id="CP002534">
    <property type="protein sequence ID" value="ADY29567.1"/>
    <property type="molecule type" value="Genomic_DNA"/>
</dbReference>
<dbReference type="KEGG" id="cly:Celly_1743"/>
<organism evidence="1 2">
    <name type="scientific">Cellulophaga lytica (strain ATCC 23178 / DSM 7489 / JCM 8516 / NBRC 14961 / NCIMB 1423 / VKM B-1433 / Cy l20)</name>
    <dbReference type="NCBI Taxonomy" id="867900"/>
    <lineage>
        <taxon>Bacteria</taxon>
        <taxon>Pseudomonadati</taxon>
        <taxon>Bacteroidota</taxon>
        <taxon>Flavobacteriia</taxon>
        <taxon>Flavobacteriales</taxon>
        <taxon>Flavobacteriaceae</taxon>
        <taxon>Cellulophaga</taxon>
    </lineage>
</organism>
<reference evidence="1 2" key="1">
    <citation type="journal article" date="2011" name="Stand. Genomic Sci.">
        <title>Complete genome sequence of Cellulophaga lytica type strain (LIM- 21).</title>
        <authorList>
            <person name="Pati A."/>
            <person name="Abt B."/>
            <person name="Teshima H."/>
            <person name="Nolan M."/>
            <person name="Lapidus A."/>
            <person name="Lucas S."/>
            <person name="Hammon N."/>
            <person name="Deshpande S."/>
            <person name="Cheng J.F."/>
            <person name="Tapia R."/>
            <person name="Han C."/>
            <person name="Goodwin L."/>
            <person name="Pitluck S."/>
            <person name="Liolios K."/>
            <person name="Pagani I."/>
            <person name="Mavromatis K."/>
            <person name="Ovchinikova G."/>
            <person name="Chen A."/>
            <person name="Palaniappan K."/>
            <person name="Land M."/>
            <person name="Hauser L."/>
            <person name="Jeffries C.D."/>
            <person name="Detter J.C."/>
            <person name="Brambilla E.M."/>
            <person name="Kannan K.P."/>
            <person name="Rohde M."/>
            <person name="Spring S."/>
            <person name="Goker M."/>
            <person name="Woyke T."/>
            <person name="Bristow J."/>
            <person name="Eisen J.A."/>
            <person name="Markowitz V."/>
            <person name="Hugenholtz P."/>
            <person name="Kyrpides N.C."/>
            <person name="Klenk H.P."/>
            <person name="Ivanova N."/>
        </authorList>
    </citation>
    <scope>NUCLEOTIDE SEQUENCE [LARGE SCALE GENOMIC DNA]</scope>
    <source>
        <strain evidence="2">ATCC 23178 / DSM 7489 / JCM 8516 / NBRC 14961 / NCIMB 1423 / VKM B-1433 / Cy l20</strain>
    </source>
</reference>
<dbReference type="Pfam" id="PF09697">
    <property type="entry name" value="Porph_ging"/>
    <property type="match status" value="1"/>
</dbReference>